<dbReference type="InParanoid" id="A0A1D6Q6M5"/>
<evidence type="ECO:0000313" key="2">
    <source>
        <dbReference type="EMBL" id="AQK54158.1"/>
    </source>
</evidence>
<keyword evidence="1" id="KW-0175">Coiled coil</keyword>
<accession>A0A1D6Q6M5</accession>
<evidence type="ECO:0000256" key="1">
    <source>
        <dbReference type="SAM" id="Coils"/>
    </source>
</evidence>
<feature type="coiled-coil region" evidence="1">
    <location>
        <begin position="89"/>
        <end position="151"/>
    </location>
</feature>
<dbReference type="AlphaFoldDB" id="A0A1D6Q6M5"/>
<dbReference type="EMBL" id="CM000780">
    <property type="protein sequence ID" value="AQK54158.1"/>
    <property type="molecule type" value="Genomic_DNA"/>
</dbReference>
<gene>
    <name evidence="2" type="ORF">ZEAMMB73_Zm00001d051401</name>
</gene>
<proteinExistence type="predicted"/>
<organism evidence="2">
    <name type="scientific">Zea mays</name>
    <name type="common">Maize</name>
    <dbReference type="NCBI Taxonomy" id="4577"/>
    <lineage>
        <taxon>Eukaryota</taxon>
        <taxon>Viridiplantae</taxon>
        <taxon>Streptophyta</taxon>
        <taxon>Embryophyta</taxon>
        <taxon>Tracheophyta</taxon>
        <taxon>Spermatophyta</taxon>
        <taxon>Magnoliopsida</taxon>
        <taxon>Liliopsida</taxon>
        <taxon>Poales</taxon>
        <taxon>Poaceae</taxon>
        <taxon>PACMAD clade</taxon>
        <taxon>Panicoideae</taxon>
        <taxon>Andropogonodae</taxon>
        <taxon>Andropogoneae</taxon>
        <taxon>Tripsacinae</taxon>
        <taxon>Zea</taxon>
    </lineage>
</organism>
<protein>
    <submittedName>
        <fullName evidence="2">Uncharacterized protein</fullName>
    </submittedName>
</protein>
<name>A0A1D6Q6M5_MAIZE</name>
<reference evidence="2" key="1">
    <citation type="submission" date="2015-12" db="EMBL/GenBank/DDBJ databases">
        <title>Update maize B73 reference genome by single molecule sequencing technologies.</title>
        <authorList>
            <consortium name="Maize Genome Sequencing Project"/>
            <person name="Ware D."/>
        </authorList>
    </citation>
    <scope>NUCLEOTIDE SEQUENCE</scope>
    <source>
        <tissue evidence="2">Seedling</tissue>
    </source>
</reference>
<sequence>MQVWVEPSATKDMMDKVEQVRQRRKAEKSLLSLQRRLATTSAEELENSGCQKTYASPRKSECENQRFTRKNHVEQQLSTKVDISSEKEVDCAQQETIDLKSKLQSKEAKIEKMKYEHLTREAALTENELLEEEYKKKLDEANKELSLENDLAGM</sequence>
<dbReference type="SMR" id="A0A1D6Q6M5"/>